<protein>
    <recommendedName>
        <fullName evidence="3">4-hydroxy-tetrahydrodipicolinate synthase</fullName>
        <ecNumber evidence="3">4.3.3.7</ecNumber>
    </recommendedName>
</protein>
<dbReference type="EMBL" id="VSSQ01037641">
    <property type="protein sequence ID" value="MPM90381.1"/>
    <property type="molecule type" value="Genomic_DNA"/>
</dbReference>
<proteinExistence type="inferred from homology"/>
<dbReference type="InterPro" id="IPR005263">
    <property type="entry name" value="DapA"/>
</dbReference>
<dbReference type="HAMAP" id="MF_00418">
    <property type="entry name" value="DapA"/>
    <property type="match status" value="1"/>
</dbReference>
<comment type="catalytic activity">
    <reaction evidence="10">
        <text>L-aspartate 4-semialdehyde + pyruvate = (2S,4S)-4-hydroxy-2,3,4,5-tetrahydrodipicolinate + H2O + H(+)</text>
        <dbReference type="Rhea" id="RHEA:34171"/>
        <dbReference type="ChEBI" id="CHEBI:15361"/>
        <dbReference type="ChEBI" id="CHEBI:15377"/>
        <dbReference type="ChEBI" id="CHEBI:15378"/>
        <dbReference type="ChEBI" id="CHEBI:67139"/>
        <dbReference type="ChEBI" id="CHEBI:537519"/>
        <dbReference type="EC" id="4.3.3.7"/>
    </reaction>
</comment>
<dbReference type="InterPro" id="IPR002220">
    <property type="entry name" value="DapA-like"/>
</dbReference>
<keyword evidence="9" id="KW-0704">Schiff base</keyword>
<comment type="function">
    <text evidence="1">Catalyzes the condensation of (S)-aspartate-beta-semialdehyde [(S)-ASA] and pyruvate to 4-hydroxy-tetrahydrodipicolinate (HTPA).</text>
</comment>
<dbReference type="GO" id="GO:0005829">
    <property type="term" value="C:cytosol"/>
    <property type="evidence" value="ECO:0007669"/>
    <property type="project" value="TreeGrafter"/>
</dbReference>
<dbReference type="SUPFAM" id="SSF51569">
    <property type="entry name" value="Aldolase"/>
    <property type="match status" value="1"/>
</dbReference>
<evidence type="ECO:0000256" key="2">
    <source>
        <dbReference type="ARBA" id="ARBA00005120"/>
    </source>
</evidence>
<dbReference type="PIRSF" id="PIRSF001365">
    <property type="entry name" value="DHDPS"/>
    <property type="match status" value="1"/>
</dbReference>
<organism evidence="11">
    <name type="scientific">bioreactor metagenome</name>
    <dbReference type="NCBI Taxonomy" id="1076179"/>
    <lineage>
        <taxon>unclassified sequences</taxon>
        <taxon>metagenomes</taxon>
        <taxon>ecological metagenomes</taxon>
    </lineage>
</organism>
<evidence type="ECO:0000313" key="11">
    <source>
        <dbReference type="EMBL" id="MPM90381.1"/>
    </source>
</evidence>
<name>A0A645DMA1_9ZZZZ</name>
<evidence type="ECO:0000256" key="5">
    <source>
        <dbReference type="ARBA" id="ARBA00022605"/>
    </source>
</evidence>
<evidence type="ECO:0000256" key="7">
    <source>
        <dbReference type="ARBA" id="ARBA00023154"/>
    </source>
</evidence>
<keyword evidence="4" id="KW-0963">Cytoplasm</keyword>
<reference evidence="11" key="1">
    <citation type="submission" date="2019-08" db="EMBL/GenBank/DDBJ databases">
        <authorList>
            <person name="Kucharzyk K."/>
            <person name="Murdoch R.W."/>
            <person name="Higgins S."/>
            <person name="Loffler F."/>
        </authorList>
    </citation>
    <scope>NUCLEOTIDE SEQUENCE</scope>
</reference>
<dbReference type="InterPro" id="IPR013785">
    <property type="entry name" value="Aldolase_TIM"/>
</dbReference>
<dbReference type="PROSITE" id="PS00665">
    <property type="entry name" value="DHDPS_1"/>
    <property type="match status" value="1"/>
</dbReference>
<dbReference type="Pfam" id="PF00701">
    <property type="entry name" value="DHDPS"/>
    <property type="match status" value="1"/>
</dbReference>
<accession>A0A645DMA1</accession>
<dbReference type="Gene3D" id="3.20.20.70">
    <property type="entry name" value="Aldolase class I"/>
    <property type="match status" value="1"/>
</dbReference>
<gene>
    <name evidence="11" type="primary">dapA_57</name>
    <name evidence="11" type="ORF">SDC9_137502</name>
</gene>
<keyword evidence="5" id="KW-0028">Amino-acid biosynthesis</keyword>
<dbReference type="CDD" id="cd00950">
    <property type="entry name" value="DHDPS"/>
    <property type="match status" value="1"/>
</dbReference>
<dbReference type="PROSITE" id="PS00666">
    <property type="entry name" value="DHDPS_2"/>
    <property type="match status" value="1"/>
</dbReference>
<evidence type="ECO:0000256" key="10">
    <source>
        <dbReference type="ARBA" id="ARBA00047836"/>
    </source>
</evidence>
<evidence type="ECO:0000256" key="3">
    <source>
        <dbReference type="ARBA" id="ARBA00012086"/>
    </source>
</evidence>
<dbReference type="GO" id="GO:0019877">
    <property type="term" value="P:diaminopimelate biosynthetic process"/>
    <property type="evidence" value="ECO:0007669"/>
    <property type="project" value="UniProtKB-KW"/>
</dbReference>
<sequence length="296" mass="32072">MSIFKGSGVAIVTPFNESGVDFKKLKELVEWHIENKTDAIIVCGTTGEASTMSETEKKETIKFVIDTVNKRIPVIAGTGSNNTLASIEMSKYAESVGADGLLVINPYYNKTSPKGLIEHFRAIASSVKTPIVVYNVPSRTGMNITPKALYQLCQLPNIVAVKEASGNISQIAEIKALCGDKLDIYSGNDNEILPTLAIGGIGVISVLANIIPKDVHDICEFFMNGEIKKSQDLFLKTIPLTNGLFIETNPIPVKTALNLMDKNAGTLRLPLVDMADDTLKVLKTELVNYGIALKED</sequence>
<dbReference type="GO" id="GO:0008840">
    <property type="term" value="F:4-hydroxy-tetrahydrodipicolinate synthase activity"/>
    <property type="evidence" value="ECO:0007669"/>
    <property type="project" value="UniProtKB-EC"/>
</dbReference>
<comment type="pathway">
    <text evidence="2">Amino-acid biosynthesis; L-lysine biosynthesis via DAP pathway; (S)-tetrahydrodipicolinate from L-aspartate: step 3/4.</text>
</comment>
<dbReference type="PRINTS" id="PR00146">
    <property type="entry name" value="DHPICSNTHASE"/>
</dbReference>
<evidence type="ECO:0000256" key="6">
    <source>
        <dbReference type="ARBA" id="ARBA00022915"/>
    </source>
</evidence>
<keyword evidence="6" id="KW-0220">Diaminopimelate biosynthesis</keyword>
<evidence type="ECO:0000256" key="1">
    <source>
        <dbReference type="ARBA" id="ARBA00003294"/>
    </source>
</evidence>
<evidence type="ECO:0000256" key="4">
    <source>
        <dbReference type="ARBA" id="ARBA00022490"/>
    </source>
</evidence>
<dbReference type="EC" id="4.3.3.7" evidence="3"/>
<dbReference type="GO" id="GO:0009089">
    <property type="term" value="P:lysine biosynthetic process via diaminopimelate"/>
    <property type="evidence" value="ECO:0007669"/>
    <property type="project" value="UniProtKB-UniPathway"/>
</dbReference>
<dbReference type="NCBIfam" id="TIGR00674">
    <property type="entry name" value="dapA"/>
    <property type="match status" value="1"/>
</dbReference>
<evidence type="ECO:0000256" key="9">
    <source>
        <dbReference type="ARBA" id="ARBA00023270"/>
    </source>
</evidence>
<dbReference type="InterPro" id="IPR020625">
    <property type="entry name" value="Schiff_base-form_aldolases_AS"/>
</dbReference>
<dbReference type="SMART" id="SM01130">
    <property type="entry name" value="DHDPS"/>
    <property type="match status" value="1"/>
</dbReference>
<evidence type="ECO:0000256" key="8">
    <source>
        <dbReference type="ARBA" id="ARBA00023239"/>
    </source>
</evidence>
<dbReference type="PANTHER" id="PTHR12128:SF66">
    <property type="entry name" value="4-HYDROXY-2-OXOGLUTARATE ALDOLASE, MITOCHONDRIAL"/>
    <property type="match status" value="1"/>
</dbReference>
<dbReference type="AlphaFoldDB" id="A0A645DMA1"/>
<comment type="caution">
    <text evidence="11">The sequence shown here is derived from an EMBL/GenBank/DDBJ whole genome shotgun (WGS) entry which is preliminary data.</text>
</comment>
<keyword evidence="8 11" id="KW-0456">Lyase</keyword>
<dbReference type="PANTHER" id="PTHR12128">
    <property type="entry name" value="DIHYDRODIPICOLINATE SYNTHASE"/>
    <property type="match status" value="1"/>
</dbReference>
<dbReference type="InterPro" id="IPR020624">
    <property type="entry name" value="Schiff_base-form_aldolases_CS"/>
</dbReference>
<keyword evidence="7" id="KW-0457">Lysine biosynthesis</keyword>
<dbReference type="UniPathway" id="UPA00034">
    <property type="reaction ID" value="UER00017"/>
</dbReference>